<feature type="domain" description="Histidine kinase" evidence="6">
    <location>
        <begin position="331"/>
        <end position="424"/>
    </location>
</feature>
<dbReference type="InterPro" id="IPR050640">
    <property type="entry name" value="Bact_2-comp_sensor_kinase"/>
</dbReference>
<protein>
    <recommendedName>
        <fullName evidence="2">histidine kinase</fullName>
        <ecNumber evidence="2">2.7.13.3</ecNumber>
    </recommendedName>
</protein>
<evidence type="ECO:0000259" key="6">
    <source>
        <dbReference type="PROSITE" id="PS50109"/>
    </source>
</evidence>
<keyword evidence="7" id="KW-0808">Transferase</keyword>
<dbReference type="GO" id="GO:0016301">
    <property type="term" value="F:kinase activity"/>
    <property type="evidence" value="ECO:0007669"/>
    <property type="project" value="UniProtKB-KW"/>
</dbReference>
<feature type="compositionally biased region" description="Basic and acidic residues" evidence="4">
    <location>
        <begin position="157"/>
        <end position="171"/>
    </location>
</feature>
<dbReference type="Proteomes" id="UP001041814">
    <property type="component" value="Unassembled WGS sequence"/>
</dbReference>
<name>A0ABS1DWG6_RUBGE</name>
<dbReference type="Gene3D" id="3.30.565.10">
    <property type="entry name" value="Histidine kinase-like ATPase, C-terminal domain"/>
    <property type="match status" value="1"/>
</dbReference>
<evidence type="ECO:0000256" key="1">
    <source>
        <dbReference type="ARBA" id="ARBA00000085"/>
    </source>
</evidence>
<proteinExistence type="predicted"/>
<feature type="transmembrane region" description="Helical" evidence="5">
    <location>
        <begin position="38"/>
        <end position="57"/>
    </location>
</feature>
<keyword evidence="3" id="KW-0175">Coiled coil</keyword>
<keyword evidence="5" id="KW-0472">Membrane</keyword>
<keyword evidence="5" id="KW-0812">Transmembrane</keyword>
<dbReference type="PROSITE" id="PS50109">
    <property type="entry name" value="HIS_KIN"/>
    <property type="match status" value="1"/>
</dbReference>
<evidence type="ECO:0000256" key="2">
    <source>
        <dbReference type="ARBA" id="ARBA00012438"/>
    </source>
</evidence>
<dbReference type="Pfam" id="PF06580">
    <property type="entry name" value="His_kinase"/>
    <property type="match status" value="1"/>
</dbReference>
<dbReference type="SMART" id="SM00387">
    <property type="entry name" value="HATPase_c"/>
    <property type="match status" value="1"/>
</dbReference>
<dbReference type="InterPro" id="IPR004358">
    <property type="entry name" value="Sig_transdc_His_kin-like_C"/>
</dbReference>
<dbReference type="PANTHER" id="PTHR34220:SF9">
    <property type="entry name" value="SIGNAL TRANSDUCTION HISTIDINE KINASE INTERNAL REGION DOMAIN-CONTAINING PROTEIN"/>
    <property type="match status" value="1"/>
</dbReference>
<evidence type="ECO:0000256" key="3">
    <source>
        <dbReference type="SAM" id="Coils"/>
    </source>
</evidence>
<dbReference type="EC" id="2.7.13.3" evidence="2"/>
<dbReference type="SUPFAM" id="SSF55874">
    <property type="entry name" value="ATPase domain of HSP90 chaperone/DNA topoisomerase II/histidine kinase"/>
    <property type="match status" value="1"/>
</dbReference>
<feature type="region of interest" description="Disordered" evidence="4">
    <location>
        <begin position="156"/>
        <end position="179"/>
    </location>
</feature>
<comment type="caution">
    <text evidence="7">The sequence shown here is derived from an EMBL/GenBank/DDBJ whole genome shotgun (WGS) entry which is preliminary data.</text>
</comment>
<dbReference type="Pfam" id="PF02518">
    <property type="entry name" value="HATPase_c"/>
    <property type="match status" value="1"/>
</dbReference>
<dbReference type="InterPro" id="IPR036890">
    <property type="entry name" value="HATPase_C_sf"/>
</dbReference>
<accession>A0ABS1DWG6</accession>
<keyword evidence="5" id="KW-1133">Transmembrane helix</keyword>
<feature type="transmembrane region" description="Helical" evidence="5">
    <location>
        <begin position="69"/>
        <end position="90"/>
    </location>
</feature>
<dbReference type="InterPro" id="IPR003594">
    <property type="entry name" value="HATPase_dom"/>
</dbReference>
<feature type="transmembrane region" description="Helical" evidence="5">
    <location>
        <begin position="102"/>
        <end position="122"/>
    </location>
</feature>
<dbReference type="PANTHER" id="PTHR34220">
    <property type="entry name" value="SENSOR HISTIDINE KINASE YPDA"/>
    <property type="match status" value="1"/>
</dbReference>
<feature type="coiled-coil region" evidence="3">
    <location>
        <begin position="203"/>
        <end position="239"/>
    </location>
</feature>
<evidence type="ECO:0000256" key="5">
    <source>
        <dbReference type="SAM" id="Phobius"/>
    </source>
</evidence>
<reference evidence="7" key="2">
    <citation type="journal article" date="2020" name="Microorganisms">
        <title>Osmotic Adaptation and Compatible Solute Biosynthesis of Phototrophic Bacteria as Revealed from Genome Analyses.</title>
        <authorList>
            <person name="Imhoff J.F."/>
            <person name="Rahn T."/>
            <person name="Kunzel S."/>
            <person name="Keller A."/>
            <person name="Neulinger S.C."/>
        </authorList>
    </citation>
    <scope>NUCLEOTIDE SEQUENCE</scope>
    <source>
        <strain evidence="7">IM 151</strain>
    </source>
</reference>
<dbReference type="EMBL" id="NRRU01000035">
    <property type="protein sequence ID" value="MBK1713325.1"/>
    <property type="molecule type" value="Genomic_DNA"/>
</dbReference>
<evidence type="ECO:0000313" key="7">
    <source>
        <dbReference type="EMBL" id="MBK1713325.1"/>
    </source>
</evidence>
<comment type="catalytic activity">
    <reaction evidence="1">
        <text>ATP + protein L-histidine = ADP + protein N-phospho-L-histidine.</text>
        <dbReference type="EC" id="2.7.13.3"/>
    </reaction>
</comment>
<keyword evidence="8" id="KW-1185">Reference proteome</keyword>
<gene>
    <name evidence="7" type="ORF">CKO43_11095</name>
</gene>
<keyword evidence="7" id="KW-0418">Kinase</keyword>
<dbReference type="InterPro" id="IPR010559">
    <property type="entry name" value="Sig_transdc_His_kin_internal"/>
</dbReference>
<dbReference type="PRINTS" id="PR00344">
    <property type="entry name" value="BCTRLSENSOR"/>
</dbReference>
<evidence type="ECO:0000256" key="4">
    <source>
        <dbReference type="SAM" id="MobiDB-lite"/>
    </source>
</evidence>
<sequence>MTALDQPLPAELTGREHGWFTRYRRWPVFSTPWARGRLWRMALILGCVFGVLVLTVLTNGSPADRPWPGVAELVITLIGPALAGPALGVWVRRRRWDERREWWALLGAIVAVVGATQAFHAWGSEPLKQFVAERTGNVDENGKRRRIVMMIGMTIRSPDDGPAKPRAARDDSDPDDPAGEISNFVVRSGVAFLLAGGLALRGLRREREGLAALARERALAEAQAQRREAELRLSVLAAQVEPHFLFNTLAGVRSAIATDPVRAAEMIDRLVEYLRAAIPRLRSDGSAQATVGGQFEIVRAYLGLMAARMPRLAWSVQADESLLRRPCPPLMLISLAENAVKHGVEPKIGPVRVDVRAERSEDGRLALIVEDDGAGFGASTAGTGLGLANIRERLAQLHGERAALTLKARAGGGVSATITVPLEDA</sequence>
<organism evidence="7 8">
    <name type="scientific">Rubrivivax gelatinosus</name>
    <name type="common">Rhodocyclus gelatinosus</name>
    <name type="synonym">Rhodopseudomonas gelatinosa</name>
    <dbReference type="NCBI Taxonomy" id="28068"/>
    <lineage>
        <taxon>Bacteria</taxon>
        <taxon>Pseudomonadati</taxon>
        <taxon>Pseudomonadota</taxon>
        <taxon>Betaproteobacteria</taxon>
        <taxon>Burkholderiales</taxon>
        <taxon>Sphaerotilaceae</taxon>
        <taxon>Rubrivivax</taxon>
    </lineage>
</organism>
<evidence type="ECO:0000313" key="8">
    <source>
        <dbReference type="Proteomes" id="UP001041814"/>
    </source>
</evidence>
<dbReference type="InterPro" id="IPR005467">
    <property type="entry name" value="His_kinase_dom"/>
</dbReference>
<reference evidence="7" key="1">
    <citation type="submission" date="2017-08" db="EMBL/GenBank/DDBJ databases">
        <authorList>
            <person name="Imhoff J.F."/>
            <person name="Rahn T."/>
            <person name="Kuenzel S."/>
            <person name="Neulinger S.C."/>
        </authorList>
    </citation>
    <scope>NUCLEOTIDE SEQUENCE</scope>
    <source>
        <strain evidence="7">IM 151</strain>
    </source>
</reference>